<evidence type="ECO:0000313" key="1">
    <source>
        <dbReference type="EMBL" id="KAJ8440399.1"/>
    </source>
</evidence>
<dbReference type="PANTHER" id="PTHR33144:SF52">
    <property type="match status" value="1"/>
</dbReference>
<name>A0A9Q1QFZ3_9CARY</name>
<dbReference type="AlphaFoldDB" id="A0A9Q1QFZ3"/>
<comment type="caution">
    <text evidence="1">The sequence shown here is derived from an EMBL/GenBank/DDBJ whole genome shotgun (WGS) entry which is preliminary data.</text>
</comment>
<evidence type="ECO:0000313" key="2">
    <source>
        <dbReference type="Proteomes" id="UP001153076"/>
    </source>
</evidence>
<gene>
    <name evidence="1" type="ORF">Cgig2_019388</name>
</gene>
<dbReference type="InterPro" id="IPR004252">
    <property type="entry name" value="Probable_transposase_24"/>
</dbReference>
<dbReference type="EMBL" id="JAKOGI010000192">
    <property type="protein sequence ID" value="KAJ8440399.1"/>
    <property type="molecule type" value="Genomic_DNA"/>
</dbReference>
<reference evidence="1" key="1">
    <citation type="submission" date="2022-04" db="EMBL/GenBank/DDBJ databases">
        <title>Carnegiea gigantea Genome sequencing and assembly v2.</title>
        <authorList>
            <person name="Copetti D."/>
            <person name="Sanderson M.J."/>
            <person name="Burquez A."/>
            <person name="Wojciechowski M.F."/>
        </authorList>
    </citation>
    <scope>NUCLEOTIDE SEQUENCE</scope>
    <source>
        <strain evidence="1">SGP5-SGP5p</strain>
        <tissue evidence="1">Aerial part</tissue>
    </source>
</reference>
<keyword evidence="2" id="KW-1185">Reference proteome</keyword>
<organism evidence="1 2">
    <name type="scientific">Carnegiea gigantea</name>
    <dbReference type="NCBI Taxonomy" id="171969"/>
    <lineage>
        <taxon>Eukaryota</taxon>
        <taxon>Viridiplantae</taxon>
        <taxon>Streptophyta</taxon>
        <taxon>Embryophyta</taxon>
        <taxon>Tracheophyta</taxon>
        <taxon>Spermatophyta</taxon>
        <taxon>Magnoliopsida</taxon>
        <taxon>eudicotyledons</taxon>
        <taxon>Gunneridae</taxon>
        <taxon>Pentapetalae</taxon>
        <taxon>Caryophyllales</taxon>
        <taxon>Cactineae</taxon>
        <taxon>Cactaceae</taxon>
        <taxon>Cactoideae</taxon>
        <taxon>Echinocereeae</taxon>
        <taxon>Carnegiea</taxon>
    </lineage>
</organism>
<proteinExistence type="predicted"/>
<sequence>MKQSARFNISLILGANSSTKEKFVLRVNEVIDKKLLRYVGKAWRNHRYQLKRDHKKLGKTKQDVKDTRPGNLARDQWIKLVNYWFSKRCEKLSNQGKEARASQEHYHTTGNESFVMKRDEFQTAETLIAERTTDNSSAKDVEDELGALSLVMDFGYLLHNVYTGSM</sequence>
<dbReference type="PANTHER" id="PTHR33144">
    <property type="entry name" value="OS10G0409366 PROTEIN-RELATED"/>
    <property type="match status" value="1"/>
</dbReference>
<accession>A0A9Q1QFZ3</accession>
<dbReference type="Proteomes" id="UP001153076">
    <property type="component" value="Unassembled WGS sequence"/>
</dbReference>
<dbReference type="OrthoDB" id="851522at2759"/>
<dbReference type="Pfam" id="PF03004">
    <property type="entry name" value="Transposase_24"/>
    <property type="match status" value="1"/>
</dbReference>
<protein>
    <submittedName>
        <fullName evidence="1">Uncharacterized protein</fullName>
    </submittedName>
</protein>